<dbReference type="InterPro" id="IPR046373">
    <property type="entry name" value="Acyl-CoA_Oxase/DH_mid-dom_sf"/>
</dbReference>
<dbReference type="InterPro" id="IPR009100">
    <property type="entry name" value="AcylCoA_DH/oxidase_NM_dom_sf"/>
</dbReference>
<comment type="caution">
    <text evidence="7">The sequence shown here is derived from an EMBL/GenBank/DDBJ whole genome shotgun (WGS) entry which is preliminary data.</text>
</comment>
<sequence length="398" mass="45533">MPPSYLFEESVDNERYMDKALEISEFAKKNSQIIDKENRFPIENFHLLKQHGFMGLIIPKEYGGLGLGYEVMVEISKILSAGCLSTGMMWSMHCQQVAILVNHASEQFKQMELRDIAENGFLIGSVTTEKGKGADLLRAQAPLKFENDNILDHILLDRLAPVVSGGLHCDAYLISMRKDDSARETDVKLVYVRRSQLEIEQISDWNTMGMRGTNSVSLDLKGNIRLEQIINPTQDFLNIATITQIPIALLTWAASWLGGVQGVYRSFRNLLKDPTTKQHFNVSSDLLMERLGRIRLKLDTVESYLRETLNEYEKYRNHEMECLFRPAFRIKVNNVKILASEQLFEIVNDLMNIAGLKYGYSENKQLPLERLFRDIRSASLMYHNDKLLIASGKLSLMD</sequence>
<dbReference type="InterPro" id="IPR009075">
    <property type="entry name" value="AcylCo_DH/oxidase_C"/>
</dbReference>
<dbReference type="Gene3D" id="2.40.110.10">
    <property type="entry name" value="Butyryl-CoA Dehydrogenase, subunit A, domain 2"/>
    <property type="match status" value="1"/>
</dbReference>
<gene>
    <name evidence="7" type="ORF">O9H85_11975</name>
</gene>
<proteinExistence type="inferred from homology"/>
<accession>A0ABT4Q8C4</accession>
<dbReference type="EMBL" id="JAQAGZ010000007">
    <property type="protein sequence ID" value="MCZ8513128.1"/>
    <property type="molecule type" value="Genomic_DNA"/>
</dbReference>
<keyword evidence="3" id="KW-0285">Flavoprotein</keyword>
<keyword evidence="4" id="KW-0274">FAD</keyword>
<evidence type="ECO:0000259" key="6">
    <source>
        <dbReference type="Pfam" id="PF02771"/>
    </source>
</evidence>
<dbReference type="InterPro" id="IPR037069">
    <property type="entry name" value="AcylCoA_DH/ox_N_sf"/>
</dbReference>
<feature type="domain" description="Acyl-CoA dehydrogenase/oxidase N-terminal" evidence="6">
    <location>
        <begin position="29"/>
        <end position="118"/>
    </location>
</feature>
<dbReference type="PANTHER" id="PTHR43884">
    <property type="entry name" value="ACYL-COA DEHYDROGENASE"/>
    <property type="match status" value="1"/>
</dbReference>
<organism evidence="7 8">
    <name type="scientific">Paenibacillus gyeongsangnamensis</name>
    <dbReference type="NCBI Taxonomy" id="3388067"/>
    <lineage>
        <taxon>Bacteria</taxon>
        <taxon>Bacillati</taxon>
        <taxon>Bacillota</taxon>
        <taxon>Bacilli</taxon>
        <taxon>Bacillales</taxon>
        <taxon>Paenibacillaceae</taxon>
        <taxon>Paenibacillus</taxon>
    </lineage>
</organism>
<reference evidence="7 8" key="1">
    <citation type="submission" date="2022-12" db="EMBL/GenBank/DDBJ databases">
        <title>Draft genome sequence of Paenibacillus sp. dW9.</title>
        <authorList>
            <person name="Choi E.-W."/>
            <person name="Kim D.-U."/>
        </authorList>
    </citation>
    <scope>NUCLEOTIDE SEQUENCE [LARGE SCALE GENOMIC DNA]</scope>
    <source>
        <strain evidence="8">dW9</strain>
    </source>
</reference>
<dbReference type="InterPro" id="IPR036250">
    <property type="entry name" value="AcylCo_DH-like_C"/>
</dbReference>
<dbReference type="InterPro" id="IPR013786">
    <property type="entry name" value="AcylCoA_DH/ox_N"/>
</dbReference>
<protein>
    <submittedName>
        <fullName evidence="7">Acyl-CoA/acyl-ACP dehydrogenase</fullName>
    </submittedName>
</protein>
<evidence type="ECO:0000259" key="5">
    <source>
        <dbReference type="Pfam" id="PF00441"/>
    </source>
</evidence>
<dbReference type="Pfam" id="PF00441">
    <property type="entry name" value="Acyl-CoA_dh_1"/>
    <property type="match status" value="1"/>
</dbReference>
<evidence type="ECO:0000256" key="2">
    <source>
        <dbReference type="ARBA" id="ARBA00009347"/>
    </source>
</evidence>
<dbReference type="Pfam" id="PF02771">
    <property type="entry name" value="Acyl-CoA_dh_N"/>
    <property type="match status" value="1"/>
</dbReference>
<dbReference type="Gene3D" id="1.10.540.10">
    <property type="entry name" value="Acyl-CoA dehydrogenase/oxidase, N-terminal domain"/>
    <property type="match status" value="1"/>
</dbReference>
<evidence type="ECO:0000256" key="4">
    <source>
        <dbReference type="ARBA" id="ARBA00022827"/>
    </source>
</evidence>
<evidence type="ECO:0000256" key="1">
    <source>
        <dbReference type="ARBA" id="ARBA00001974"/>
    </source>
</evidence>
<dbReference type="SUPFAM" id="SSF47203">
    <property type="entry name" value="Acyl-CoA dehydrogenase C-terminal domain-like"/>
    <property type="match status" value="1"/>
</dbReference>
<evidence type="ECO:0000313" key="8">
    <source>
        <dbReference type="Proteomes" id="UP001527882"/>
    </source>
</evidence>
<evidence type="ECO:0000256" key="3">
    <source>
        <dbReference type="ARBA" id="ARBA00022630"/>
    </source>
</evidence>
<dbReference type="PIRSF" id="PIRSF016578">
    <property type="entry name" value="HsaA"/>
    <property type="match status" value="1"/>
</dbReference>
<evidence type="ECO:0000313" key="7">
    <source>
        <dbReference type="EMBL" id="MCZ8513128.1"/>
    </source>
</evidence>
<name>A0ABT4Q8C4_9BACL</name>
<dbReference type="SUPFAM" id="SSF56645">
    <property type="entry name" value="Acyl-CoA dehydrogenase NM domain-like"/>
    <property type="match status" value="1"/>
</dbReference>
<dbReference type="Gene3D" id="1.20.140.10">
    <property type="entry name" value="Butyryl-CoA Dehydrogenase, subunit A, domain 3"/>
    <property type="match status" value="1"/>
</dbReference>
<dbReference type="RefSeq" id="WP_269881616.1">
    <property type="nucleotide sequence ID" value="NZ_JAQAGZ010000007.1"/>
</dbReference>
<dbReference type="PANTHER" id="PTHR43884:SF12">
    <property type="entry name" value="ISOVALERYL-COA DEHYDROGENASE, MITOCHONDRIAL-RELATED"/>
    <property type="match status" value="1"/>
</dbReference>
<comment type="cofactor">
    <cofactor evidence="1">
        <name>FAD</name>
        <dbReference type="ChEBI" id="CHEBI:57692"/>
    </cofactor>
</comment>
<feature type="domain" description="Acyl-CoA dehydrogenase/oxidase C-terminal" evidence="5">
    <location>
        <begin position="251"/>
        <end position="379"/>
    </location>
</feature>
<keyword evidence="8" id="KW-1185">Reference proteome</keyword>
<comment type="similarity">
    <text evidence="2">Belongs to the acyl-CoA dehydrogenase family.</text>
</comment>
<dbReference type="Proteomes" id="UP001527882">
    <property type="component" value="Unassembled WGS sequence"/>
</dbReference>